<reference evidence="3" key="1">
    <citation type="submission" date="2021-10" db="EMBL/GenBank/DDBJ databases">
        <title>Novel species in genus Arthrobacter.</title>
        <authorList>
            <person name="Liu Y."/>
        </authorList>
    </citation>
    <scope>NUCLEOTIDE SEQUENCE</scope>
    <source>
        <strain evidence="5">zg-Y462</strain>
        <strain evidence="3">Zg-Y462</strain>
    </source>
</reference>
<keyword evidence="2" id="KW-0472">Membrane</keyword>
<feature type="region of interest" description="Disordered" evidence="1">
    <location>
        <begin position="231"/>
        <end position="268"/>
    </location>
</feature>
<accession>A0A9X1MBF4</accession>
<feature type="transmembrane region" description="Helical" evidence="2">
    <location>
        <begin position="90"/>
        <end position="111"/>
    </location>
</feature>
<name>A0A9X1MBF4_9MICC</name>
<feature type="transmembrane region" description="Helical" evidence="2">
    <location>
        <begin position="160"/>
        <end position="179"/>
    </location>
</feature>
<dbReference type="RefSeq" id="WP_227929627.1">
    <property type="nucleotide sequence ID" value="NZ_CP094984.1"/>
</dbReference>
<dbReference type="Proteomes" id="UP001155145">
    <property type="component" value="Unassembled WGS sequence"/>
</dbReference>
<evidence type="ECO:0000256" key="2">
    <source>
        <dbReference type="SAM" id="Phobius"/>
    </source>
</evidence>
<sequence>MSATKCNVERNLRAGMVLLPAGMCVLYFGQALAEALAFFLLGAIYGALLYRVVNLSQRAFMVMGAPAFLLILGSLILLRQDVGIPAAGPWILGFIAGGITGGYVWLGPRAGAEFRRKNPRRRNAEGSYPGGWQPAAVNAVSALLLLGLGTALFLLASPTIEVGACLVGGVLAGCALMRWPKTPEQRFLASLALPVLFLVLLLAGQTVFGLVFGFGVSAGVLIGGRFWTGPRFGEPRPPMSGQGPRRRKKRRPKPRPEAAKKAGKTAAR</sequence>
<organism evidence="3 6">
    <name type="scientific">Arthrobacter zhangbolii</name>
    <dbReference type="NCBI Taxonomy" id="2886936"/>
    <lineage>
        <taxon>Bacteria</taxon>
        <taxon>Bacillati</taxon>
        <taxon>Actinomycetota</taxon>
        <taxon>Actinomycetes</taxon>
        <taxon>Micrococcales</taxon>
        <taxon>Micrococcaceae</taxon>
        <taxon>Arthrobacter</taxon>
    </lineage>
</organism>
<gene>
    <name evidence="3" type="ORF">LJ755_15135</name>
    <name evidence="4" type="ORF">MUK71_04185</name>
</gene>
<feature type="transmembrane region" description="Helical" evidence="2">
    <location>
        <begin position="12"/>
        <end position="29"/>
    </location>
</feature>
<dbReference type="EMBL" id="CP094984">
    <property type="protein sequence ID" value="UON92851.1"/>
    <property type="molecule type" value="Genomic_DNA"/>
</dbReference>
<feature type="transmembrane region" description="Helical" evidence="2">
    <location>
        <begin position="186"/>
        <end position="204"/>
    </location>
</feature>
<evidence type="ECO:0000313" key="4">
    <source>
        <dbReference type="EMBL" id="UON92851.1"/>
    </source>
</evidence>
<protein>
    <submittedName>
        <fullName evidence="3">Uncharacterized protein</fullName>
    </submittedName>
</protein>
<keyword evidence="2" id="KW-0812">Transmembrane</keyword>
<evidence type="ECO:0000313" key="5">
    <source>
        <dbReference type="Proteomes" id="UP000829758"/>
    </source>
</evidence>
<feature type="transmembrane region" description="Helical" evidence="2">
    <location>
        <begin position="35"/>
        <end position="53"/>
    </location>
</feature>
<feature type="transmembrane region" description="Helical" evidence="2">
    <location>
        <begin position="60"/>
        <end position="78"/>
    </location>
</feature>
<evidence type="ECO:0000256" key="1">
    <source>
        <dbReference type="SAM" id="MobiDB-lite"/>
    </source>
</evidence>
<keyword evidence="2" id="KW-1133">Transmembrane helix</keyword>
<evidence type="ECO:0000313" key="3">
    <source>
        <dbReference type="EMBL" id="MCC3274057.1"/>
    </source>
</evidence>
<feature type="transmembrane region" description="Helical" evidence="2">
    <location>
        <begin position="132"/>
        <end position="154"/>
    </location>
</feature>
<keyword evidence="5" id="KW-1185">Reference proteome</keyword>
<dbReference type="EMBL" id="JAJFZT010000011">
    <property type="protein sequence ID" value="MCC3274057.1"/>
    <property type="molecule type" value="Genomic_DNA"/>
</dbReference>
<evidence type="ECO:0000313" key="6">
    <source>
        <dbReference type="Proteomes" id="UP001155145"/>
    </source>
</evidence>
<dbReference type="AlphaFoldDB" id="A0A9X1MBF4"/>
<dbReference type="Proteomes" id="UP000829758">
    <property type="component" value="Chromosome"/>
</dbReference>
<proteinExistence type="predicted"/>
<feature type="compositionally biased region" description="Basic residues" evidence="1">
    <location>
        <begin position="244"/>
        <end position="253"/>
    </location>
</feature>
<feature type="transmembrane region" description="Helical" evidence="2">
    <location>
        <begin position="210"/>
        <end position="228"/>
    </location>
</feature>